<keyword evidence="2" id="KW-0479">Metal-binding</keyword>
<dbReference type="AlphaFoldDB" id="A0AAV0B9S0"/>
<dbReference type="Pfam" id="PF00320">
    <property type="entry name" value="GATA"/>
    <property type="match status" value="1"/>
</dbReference>
<sequence length="73" mass="8016">TPLWRRDGEGKPLCNACGLFVNLHGISRPAALSTGIIKRRNRLKNGEKEKLTQKQSQRGIATQGKSTSTLDVN</sequence>
<dbReference type="GO" id="GO:0000122">
    <property type="term" value="P:negative regulation of transcription by RNA polymerase II"/>
    <property type="evidence" value="ECO:0007669"/>
    <property type="project" value="TreeGrafter"/>
</dbReference>
<keyword evidence="10" id="KW-1185">Reference proteome</keyword>
<comment type="subcellular location">
    <subcellularLocation>
        <location evidence="1">Nucleus</location>
    </subcellularLocation>
</comment>
<evidence type="ECO:0000256" key="2">
    <source>
        <dbReference type="ARBA" id="ARBA00022723"/>
    </source>
</evidence>
<keyword evidence="3 6" id="KW-0863">Zinc-finger</keyword>
<keyword evidence="5" id="KW-0539">Nucleus</keyword>
<dbReference type="InterPro" id="IPR013088">
    <property type="entry name" value="Znf_NHR/GATA"/>
</dbReference>
<protein>
    <submittedName>
        <fullName evidence="9">Expressed protein</fullName>
    </submittedName>
</protein>
<reference evidence="9" key="1">
    <citation type="submission" date="2022-06" db="EMBL/GenBank/DDBJ databases">
        <authorList>
            <consortium name="SYNGENTA / RWTH Aachen University"/>
        </authorList>
    </citation>
    <scope>NUCLEOTIDE SEQUENCE</scope>
</reference>
<dbReference type="EMBL" id="CALTRL010004120">
    <property type="protein sequence ID" value="CAH7682486.1"/>
    <property type="molecule type" value="Genomic_DNA"/>
</dbReference>
<feature type="compositionally biased region" description="Polar residues" evidence="7">
    <location>
        <begin position="53"/>
        <end position="73"/>
    </location>
</feature>
<dbReference type="SMART" id="SM00401">
    <property type="entry name" value="ZnF_GATA"/>
    <property type="match status" value="1"/>
</dbReference>
<feature type="domain" description="GATA-type" evidence="8">
    <location>
        <begin position="1"/>
        <end position="40"/>
    </location>
</feature>
<evidence type="ECO:0000313" key="9">
    <source>
        <dbReference type="EMBL" id="CAH7682486.1"/>
    </source>
</evidence>
<dbReference type="CDD" id="cd00202">
    <property type="entry name" value="ZnF_GATA"/>
    <property type="match status" value="1"/>
</dbReference>
<evidence type="ECO:0000256" key="4">
    <source>
        <dbReference type="ARBA" id="ARBA00022833"/>
    </source>
</evidence>
<accession>A0AAV0B9S0</accession>
<comment type="caution">
    <text evidence="9">The sequence shown here is derived from an EMBL/GenBank/DDBJ whole genome shotgun (WGS) entry which is preliminary data.</text>
</comment>
<proteinExistence type="predicted"/>
<evidence type="ECO:0000256" key="5">
    <source>
        <dbReference type="ARBA" id="ARBA00023242"/>
    </source>
</evidence>
<dbReference type="GO" id="GO:0045944">
    <property type="term" value="P:positive regulation of transcription by RNA polymerase II"/>
    <property type="evidence" value="ECO:0007669"/>
    <property type="project" value="TreeGrafter"/>
</dbReference>
<dbReference type="Proteomes" id="UP001153365">
    <property type="component" value="Unassembled WGS sequence"/>
</dbReference>
<dbReference type="SUPFAM" id="SSF57716">
    <property type="entry name" value="Glucocorticoid receptor-like (DNA-binding domain)"/>
    <property type="match status" value="1"/>
</dbReference>
<dbReference type="PROSITE" id="PS50114">
    <property type="entry name" value="GATA_ZN_FINGER_2"/>
    <property type="match status" value="1"/>
</dbReference>
<dbReference type="PANTHER" id="PTHR10071:SF281">
    <property type="entry name" value="BOX A-BINDING FACTOR-RELATED"/>
    <property type="match status" value="1"/>
</dbReference>
<feature type="region of interest" description="Disordered" evidence="7">
    <location>
        <begin position="43"/>
        <end position="73"/>
    </location>
</feature>
<dbReference type="Gene3D" id="3.30.50.10">
    <property type="entry name" value="Erythroid Transcription Factor GATA-1, subunit A"/>
    <property type="match status" value="1"/>
</dbReference>
<dbReference type="InterPro" id="IPR000679">
    <property type="entry name" value="Znf_GATA"/>
</dbReference>
<dbReference type="GO" id="GO:0000978">
    <property type="term" value="F:RNA polymerase II cis-regulatory region sequence-specific DNA binding"/>
    <property type="evidence" value="ECO:0007669"/>
    <property type="project" value="TreeGrafter"/>
</dbReference>
<evidence type="ECO:0000256" key="6">
    <source>
        <dbReference type="PROSITE-ProRule" id="PRU00094"/>
    </source>
</evidence>
<dbReference type="GO" id="GO:0005634">
    <property type="term" value="C:nucleus"/>
    <property type="evidence" value="ECO:0007669"/>
    <property type="project" value="UniProtKB-SubCell"/>
</dbReference>
<dbReference type="PANTHER" id="PTHR10071">
    <property type="entry name" value="TRANSCRIPTION FACTOR GATA FAMILY MEMBER"/>
    <property type="match status" value="1"/>
</dbReference>
<dbReference type="InterPro" id="IPR039355">
    <property type="entry name" value="Transcription_factor_GATA"/>
</dbReference>
<feature type="non-terminal residue" evidence="9">
    <location>
        <position position="1"/>
    </location>
</feature>
<evidence type="ECO:0000313" key="10">
    <source>
        <dbReference type="Proteomes" id="UP001153365"/>
    </source>
</evidence>
<dbReference type="GO" id="GO:0008270">
    <property type="term" value="F:zinc ion binding"/>
    <property type="evidence" value="ECO:0007669"/>
    <property type="project" value="UniProtKB-KW"/>
</dbReference>
<evidence type="ECO:0000256" key="3">
    <source>
        <dbReference type="ARBA" id="ARBA00022771"/>
    </source>
</evidence>
<evidence type="ECO:0000259" key="8">
    <source>
        <dbReference type="PROSITE" id="PS50114"/>
    </source>
</evidence>
<organism evidence="9 10">
    <name type="scientific">Phakopsora pachyrhizi</name>
    <name type="common">Asian soybean rust disease fungus</name>
    <dbReference type="NCBI Taxonomy" id="170000"/>
    <lineage>
        <taxon>Eukaryota</taxon>
        <taxon>Fungi</taxon>
        <taxon>Dikarya</taxon>
        <taxon>Basidiomycota</taxon>
        <taxon>Pucciniomycotina</taxon>
        <taxon>Pucciniomycetes</taxon>
        <taxon>Pucciniales</taxon>
        <taxon>Phakopsoraceae</taxon>
        <taxon>Phakopsora</taxon>
    </lineage>
</organism>
<dbReference type="GO" id="GO:0000981">
    <property type="term" value="F:DNA-binding transcription factor activity, RNA polymerase II-specific"/>
    <property type="evidence" value="ECO:0007669"/>
    <property type="project" value="TreeGrafter"/>
</dbReference>
<keyword evidence="4" id="KW-0862">Zinc</keyword>
<evidence type="ECO:0000256" key="1">
    <source>
        <dbReference type="ARBA" id="ARBA00004123"/>
    </source>
</evidence>
<gene>
    <name evidence="9" type="ORF">PPACK8108_LOCUS15420</name>
</gene>
<evidence type="ECO:0000256" key="7">
    <source>
        <dbReference type="SAM" id="MobiDB-lite"/>
    </source>
</evidence>
<name>A0AAV0B9S0_PHAPC</name>